<proteinExistence type="predicted"/>
<dbReference type="InParanoid" id="I3EIW9"/>
<feature type="signal peptide" evidence="2">
    <location>
        <begin position="1"/>
        <end position="22"/>
    </location>
</feature>
<organism evidence="3 4">
    <name type="scientific">Nematocida parisii (strain ERTm3)</name>
    <name type="common">Nematode killer fungus</name>
    <dbReference type="NCBI Taxonomy" id="935791"/>
    <lineage>
        <taxon>Eukaryota</taxon>
        <taxon>Fungi</taxon>
        <taxon>Fungi incertae sedis</taxon>
        <taxon>Microsporidia</taxon>
        <taxon>Nematocida</taxon>
    </lineage>
</organism>
<feature type="compositionally biased region" description="Basic and acidic residues" evidence="1">
    <location>
        <begin position="34"/>
        <end position="64"/>
    </location>
</feature>
<name>I3EIW9_NEMP3</name>
<dbReference type="AlphaFoldDB" id="I3EIW9"/>
<evidence type="ECO:0000313" key="3">
    <source>
        <dbReference type="EMBL" id="EIJ89166.1"/>
    </source>
</evidence>
<accession>I3EIW9</accession>
<keyword evidence="2" id="KW-0732">Signal</keyword>
<dbReference type="EMBL" id="GL870877">
    <property type="protein sequence ID" value="EIJ89166.1"/>
    <property type="molecule type" value="Genomic_DNA"/>
</dbReference>
<sequence length="70" mass="8350">MWRTSVSIHIFIILLPCMNREGGKKKPLKAAKKSTKELDEHDLEFQEREREKKRLEKEMKDAILKGKKKK</sequence>
<evidence type="ECO:0000313" key="4">
    <source>
        <dbReference type="Proteomes" id="UP000002872"/>
    </source>
</evidence>
<dbReference type="HOGENOM" id="CLU_184661_3_0_1"/>
<gene>
    <name evidence="3" type="ORF">NEQG_00985</name>
</gene>
<dbReference type="InterPro" id="IPR015157">
    <property type="entry name" value="TMA7"/>
</dbReference>
<evidence type="ECO:0000256" key="2">
    <source>
        <dbReference type="SAM" id="SignalP"/>
    </source>
</evidence>
<dbReference type="Proteomes" id="UP000002872">
    <property type="component" value="Unassembled WGS sequence"/>
</dbReference>
<evidence type="ECO:0000256" key="1">
    <source>
        <dbReference type="SAM" id="MobiDB-lite"/>
    </source>
</evidence>
<reference evidence="3" key="1">
    <citation type="submission" date="2011-01" db="EMBL/GenBank/DDBJ databases">
        <title>The Genome Sequence of Nematocida parisii strain ERTm3.</title>
        <authorList>
            <consortium name="The Broad Institute Genome Sequencing Platform"/>
            <consortium name="The Broad Institute Genome Sequencing Center for Infectious Disease"/>
            <person name="Cuomo C."/>
            <person name="Troemel E."/>
            <person name="Young S.K."/>
            <person name="Zeng Q."/>
            <person name="Gargeya S."/>
            <person name="Fitzgerald M."/>
            <person name="Haas B."/>
            <person name="Abouelleil A."/>
            <person name="Alvarado L."/>
            <person name="Arachchi H.M."/>
            <person name="Berlin A."/>
            <person name="Chapman S.B."/>
            <person name="Gearin G."/>
            <person name="Goldberg J."/>
            <person name="Griggs A."/>
            <person name="Gujja S."/>
            <person name="Hansen M."/>
            <person name="Heiman D."/>
            <person name="Howarth C."/>
            <person name="Larimer J."/>
            <person name="Lui A."/>
            <person name="MacDonald P.J.P."/>
            <person name="McCowen C."/>
            <person name="Montmayeur A."/>
            <person name="Murphy C."/>
            <person name="Neiman D."/>
            <person name="Pearson M."/>
            <person name="Priest M."/>
            <person name="Roberts A."/>
            <person name="Saif S."/>
            <person name="Shea T."/>
            <person name="Sisk P."/>
            <person name="Stolte C."/>
            <person name="Sykes S."/>
            <person name="Wortman J."/>
            <person name="Nusbaum C."/>
            <person name="Birren B."/>
        </authorList>
    </citation>
    <scope>NUCLEOTIDE SEQUENCE</scope>
    <source>
        <strain evidence="3">ERTm3</strain>
    </source>
</reference>
<feature type="compositionally biased region" description="Basic residues" evidence="1">
    <location>
        <begin position="23"/>
        <end position="33"/>
    </location>
</feature>
<feature type="region of interest" description="Disordered" evidence="1">
    <location>
        <begin position="21"/>
        <end position="70"/>
    </location>
</feature>
<protein>
    <submittedName>
        <fullName evidence="3">Uncharacterized protein</fullName>
    </submittedName>
</protein>
<feature type="chain" id="PRO_5003670518" evidence="2">
    <location>
        <begin position="23"/>
        <end position="70"/>
    </location>
</feature>
<dbReference type="VEuPathDB" id="MicrosporidiaDB:NEQG_00985"/>
<dbReference type="Pfam" id="PF09072">
    <property type="entry name" value="TMA7"/>
    <property type="match status" value="1"/>
</dbReference>
<dbReference type="OMA" id="HDLEFQE"/>
<keyword evidence="4" id="KW-1185">Reference proteome</keyword>